<dbReference type="RefSeq" id="WP_204635739.1">
    <property type="nucleotide sequence ID" value="NZ_CP183983.1"/>
</dbReference>
<keyword evidence="2" id="KW-0812">Transmembrane</keyword>
<dbReference type="EMBL" id="JADIKC010000003">
    <property type="protein sequence ID" value="MBM7121342.1"/>
    <property type="molecule type" value="Genomic_DNA"/>
</dbReference>
<comment type="caution">
    <text evidence="3">The sequence shown here is derived from an EMBL/GenBank/DDBJ whole genome shotgun (WGS) entry which is preliminary data.</text>
</comment>
<protein>
    <recommendedName>
        <fullName evidence="5">Transmembrane protein</fullName>
    </recommendedName>
</protein>
<feature type="compositionally biased region" description="Basic and acidic residues" evidence="1">
    <location>
        <begin position="9"/>
        <end position="27"/>
    </location>
</feature>
<feature type="region of interest" description="Disordered" evidence="1">
    <location>
        <begin position="1"/>
        <end position="33"/>
    </location>
</feature>
<feature type="region of interest" description="Disordered" evidence="1">
    <location>
        <begin position="132"/>
        <end position="157"/>
    </location>
</feature>
<evidence type="ECO:0008006" key="5">
    <source>
        <dbReference type="Google" id="ProtNLM"/>
    </source>
</evidence>
<keyword evidence="2" id="KW-1133">Transmembrane helix</keyword>
<evidence type="ECO:0000256" key="2">
    <source>
        <dbReference type="SAM" id="Phobius"/>
    </source>
</evidence>
<reference evidence="3 4" key="1">
    <citation type="submission" date="2020-10" db="EMBL/GenBank/DDBJ databases">
        <title>Phylogeny of dyella-like bacteria.</title>
        <authorList>
            <person name="Fu J."/>
        </authorList>
    </citation>
    <scope>NUCLEOTIDE SEQUENCE [LARGE SCALE GENOMIC DNA]</scope>
    <source>
        <strain evidence="3 4">THG-B117</strain>
    </source>
</reference>
<name>A0ABS2JQN4_9GAMM</name>
<proteinExistence type="predicted"/>
<evidence type="ECO:0000256" key="1">
    <source>
        <dbReference type="SAM" id="MobiDB-lite"/>
    </source>
</evidence>
<accession>A0ABS2JQN4</accession>
<keyword evidence="2" id="KW-0472">Membrane</keyword>
<dbReference type="Proteomes" id="UP001430065">
    <property type="component" value="Unassembled WGS sequence"/>
</dbReference>
<organism evidence="3 4">
    <name type="scientific">Dyella kyungheensis</name>
    <dbReference type="NCBI Taxonomy" id="1242174"/>
    <lineage>
        <taxon>Bacteria</taxon>
        <taxon>Pseudomonadati</taxon>
        <taxon>Pseudomonadota</taxon>
        <taxon>Gammaproteobacteria</taxon>
        <taxon>Lysobacterales</taxon>
        <taxon>Rhodanobacteraceae</taxon>
        <taxon>Dyella</taxon>
    </lineage>
</organism>
<feature type="transmembrane region" description="Helical" evidence="2">
    <location>
        <begin position="39"/>
        <end position="57"/>
    </location>
</feature>
<evidence type="ECO:0000313" key="4">
    <source>
        <dbReference type="Proteomes" id="UP001430065"/>
    </source>
</evidence>
<keyword evidence="4" id="KW-1185">Reference proteome</keyword>
<gene>
    <name evidence="3" type="ORF">ISP20_09270</name>
</gene>
<sequence>MSDSNKYPLSRELRPGVKPPQRPDARFHPLPPRNQKRSFAVPLIALGGATLVGLSMLGRGQDVQRNRYNSYEDCVHDYSTGQCQIDTSVSGSSGLHYYGPWYRSSSGGNVANDPGPGRAFAAGGRAAATSAFGGPQGVELGSRGGFGSTGRVSARAS</sequence>
<evidence type="ECO:0000313" key="3">
    <source>
        <dbReference type="EMBL" id="MBM7121342.1"/>
    </source>
</evidence>